<evidence type="ECO:0000313" key="2">
    <source>
        <dbReference type="EMBL" id="KAK8243420.1"/>
    </source>
</evidence>
<dbReference type="Proteomes" id="UP001492380">
    <property type="component" value="Unassembled WGS sequence"/>
</dbReference>
<keyword evidence="3" id="KW-1185">Reference proteome</keyword>
<feature type="region of interest" description="Disordered" evidence="1">
    <location>
        <begin position="47"/>
        <end position="78"/>
    </location>
</feature>
<evidence type="ECO:0000256" key="1">
    <source>
        <dbReference type="SAM" id="MobiDB-lite"/>
    </source>
</evidence>
<accession>A0ABR1YY12</accession>
<sequence>MDASKQASTASTYMYIHVVINPSTHAPIPPTCILPCPALPDPARLKHGPGLYERRAGANGKRNKRQTGGGGGERAGQGRLPTLTFGSWVVATEVRAGAAEIWGKTGKWRGDRQHDGAGIAEVSLTSFFPFSLRLVVSLAKCMHAAAWMVDAKVPGHWQLRIRFNAKWKQKHTRALDAWMDGKGGVSRHGVESWEQPVPLFSQATYGTGSVRLSSAGVMSRNTHSRSGSKN</sequence>
<evidence type="ECO:0000313" key="3">
    <source>
        <dbReference type="Proteomes" id="UP001492380"/>
    </source>
</evidence>
<protein>
    <submittedName>
        <fullName evidence="2">Uncharacterized protein</fullName>
    </submittedName>
</protein>
<proteinExistence type="predicted"/>
<gene>
    <name evidence="2" type="ORF">HDK90DRAFT_122948</name>
</gene>
<comment type="caution">
    <text evidence="2">The sequence shown here is derived from an EMBL/GenBank/DDBJ whole genome shotgun (WGS) entry which is preliminary data.</text>
</comment>
<reference evidence="2 3" key="1">
    <citation type="submission" date="2024-04" db="EMBL/GenBank/DDBJ databases">
        <title>Phyllosticta paracitricarpa is synonymous to the EU quarantine fungus P. citricarpa based on phylogenomic analyses.</title>
        <authorList>
            <consortium name="Lawrence Berkeley National Laboratory"/>
            <person name="Van Ingen-Buijs V.A."/>
            <person name="Van Westerhoven A.C."/>
            <person name="Haridas S."/>
            <person name="Skiadas P."/>
            <person name="Martin F."/>
            <person name="Groenewald J.Z."/>
            <person name="Crous P.W."/>
            <person name="Seidl M.F."/>
        </authorList>
    </citation>
    <scope>NUCLEOTIDE SEQUENCE [LARGE SCALE GENOMIC DNA]</scope>
    <source>
        <strain evidence="2 3">CBS 123374</strain>
    </source>
</reference>
<dbReference type="EMBL" id="JBBWRZ010000002">
    <property type="protein sequence ID" value="KAK8243420.1"/>
    <property type="molecule type" value="Genomic_DNA"/>
</dbReference>
<organism evidence="2 3">
    <name type="scientific">Phyllosticta capitalensis</name>
    <dbReference type="NCBI Taxonomy" id="121624"/>
    <lineage>
        <taxon>Eukaryota</taxon>
        <taxon>Fungi</taxon>
        <taxon>Dikarya</taxon>
        <taxon>Ascomycota</taxon>
        <taxon>Pezizomycotina</taxon>
        <taxon>Dothideomycetes</taxon>
        <taxon>Dothideomycetes incertae sedis</taxon>
        <taxon>Botryosphaeriales</taxon>
        <taxon>Phyllostictaceae</taxon>
        <taxon>Phyllosticta</taxon>
    </lineage>
</organism>
<name>A0ABR1YY12_9PEZI</name>